<evidence type="ECO:0000313" key="5">
    <source>
        <dbReference type="EMBL" id="MDZ7280211.1"/>
    </source>
</evidence>
<sequence>MTSFNIDPTQADRAAALLKMLSHPQRLLILCVLMEHPATEAGELSRLSGLSASATSQHLALMKAQGLIEGVRHARFIRYHIKDEAVFAVVKTLKKLYCPGENDAD</sequence>
<dbReference type="SMART" id="SM00418">
    <property type="entry name" value="HTH_ARSR"/>
    <property type="match status" value="1"/>
</dbReference>
<dbReference type="PROSITE" id="PS50987">
    <property type="entry name" value="HTH_ARSR_2"/>
    <property type="match status" value="1"/>
</dbReference>
<keyword evidence="1" id="KW-0805">Transcription regulation</keyword>
<feature type="domain" description="HTH arsR-type" evidence="4">
    <location>
        <begin position="6"/>
        <end position="101"/>
    </location>
</feature>
<dbReference type="SUPFAM" id="SSF46785">
    <property type="entry name" value="Winged helix' DNA-binding domain"/>
    <property type="match status" value="1"/>
</dbReference>
<dbReference type="InterPro" id="IPR001845">
    <property type="entry name" value="HTH_ArsR_DNA-bd_dom"/>
</dbReference>
<accession>A0ABU5LKF1</accession>
<evidence type="ECO:0000313" key="6">
    <source>
        <dbReference type="Proteomes" id="UP001288620"/>
    </source>
</evidence>
<name>A0ABU5LKF1_9GAMM</name>
<dbReference type="InterPro" id="IPR051011">
    <property type="entry name" value="Metal_resp_trans_reg"/>
</dbReference>
<evidence type="ECO:0000259" key="4">
    <source>
        <dbReference type="PROSITE" id="PS50987"/>
    </source>
</evidence>
<dbReference type="PANTHER" id="PTHR43132:SF2">
    <property type="entry name" value="ARSENICAL RESISTANCE OPERON REPRESSOR ARSR-RELATED"/>
    <property type="match status" value="1"/>
</dbReference>
<evidence type="ECO:0000256" key="2">
    <source>
        <dbReference type="ARBA" id="ARBA00023125"/>
    </source>
</evidence>
<dbReference type="EMBL" id="JAOBTT010000002">
    <property type="protein sequence ID" value="MDZ7280211.1"/>
    <property type="molecule type" value="Genomic_DNA"/>
</dbReference>
<dbReference type="Pfam" id="PF01022">
    <property type="entry name" value="HTH_5"/>
    <property type="match status" value="1"/>
</dbReference>
<dbReference type="InterPro" id="IPR011991">
    <property type="entry name" value="ArsR-like_HTH"/>
</dbReference>
<keyword evidence="6" id="KW-1185">Reference proteome</keyword>
<protein>
    <submittedName>
        <fullName evidence="5">Metalloregulator ArsR/SmtB family transcription factor</fullName>
    </submittedName>
</protein>
<gene>
    <name evidence="5" type="ORF">N4G40_18315</name>
</gene>
<evidence type="ECO:0000256" key="1">
    <source>
        <dbReference type="ARBA" id="ARBA00023015"/>
    </source>
</evidence>
<proteinExistence type="predicted"/>
<keyword evidence="2" id="KW-0238">DNA-binding</keyword>
<dbReference type="Proteomes" id="UP001288620">
    <property type="component" value="Unassembled WGS sequence"/>
</dbReference>
<dbReference type="InterPro" id="IPR036390">
    <property type="entry name" value="WH_DNA-bd_sf"/>
</dbReference>
<dbReference type="RefSeq" id="WP_322544101.1">
    <property type="nucleotide sequence ID" value="NZ_JAOBTT010000002.1"/>
</dbReference>
<keyword evidence="3" id="KW-0804">Transcription</keyword>
<comment type="caution">
    <text evidence="5">The sequence shown here is derived from an EMBL/GenBank/DDBJ whole genome shotgun (WGS) entry which is preliminary data.</text>
</comment>
<dbReference type="InterPro" id="IPR036388">
    <property type="entry name" value="WH-like_DNA-bd_sf"/>
</dbReference>
<dbReference type="NCBIfam" id="NF033788">
    <property type="entry name" value="HTH_metalloreg"/>
    <property type="match status" value="1"/>
</dbReference>
<reference evidence="6" key="1">
    <citation type="submission" date="2023-07" db="EMBL/GenBank/DDBJ databases">
        <title>Structural and functional analysis of rice phyllospheric bacteria for their antimicrobial properties and defense elicitation against blast disease.</title>
        <authorList>
            <person name="Sahu K.P."/>
            <person name="Asharani P."/>
            <person name="Kumar M."/>
            <person name="Reddy B."/>
            <person name="Kumar A."/>
        </authorList>
    </citation>
    <scope>NUCLEOTIDE SEQUENCE [LARGE SCALE GENOMIC DNA]</scope>
    <source>
        <strain evidence="6">OsEp_Plm_30P10</strain>
    </source>
</reference>
<organism evidence="5 6">
    <name type="scientific">Pantoea eucrina</name>
    <dbReference type="NCBI Taxonomy" id="472693"/>
    <lineage>
        <taxon>Bacteria</taxon>
        <taxon>Pseudomonadati</taxon>
        <taxon>Pseudomonadota</taxon>
        <taxon>Gammaproteobacteria</taxon>
        <taxon>Enterobacterales</taxon>
        <taxon>Erwiniaceae</taxon>
        <taxon>Pantoea</taxon>
    </lineage>
</organism>
<dbReference type="CDD" id="cd00090">
    <property type="entry name" value="HTH_ARSR"/>
    <property type="match status" value="1"/>
</dbReference>
<dbReference type="Gene3D" id="1.10.10.10">
    <property type="entry name" value="Winged helix-like DNA-binding domain superfamily/Winged helix DNA-binding domain"/>
    <property type="match status" value="1"/>
</dbReference>
<dbReference type="PANTHER" id="PTHR43132">
    <property type="entry name" value="ARSENICAL RESISTANCE OPERON REPRESSOR ARSR-RELATED"/>
    <property type="match status" value="1"/>
</dbReference>
<dbReference type="PRINTS" id="PR00778">
    <property type="entry name" value="HTHARSR"/>
</dbReference>
<evidence type="ECO:0000256" key="3">
    <source>
        <dbReference type="ARBA" id="ARBA00023163"/>
    </source>
</evidence>